<comment type="caution">
    <text evidence="1">The sequence shown here is derived from an EMBL/GenBank/DDBJ whole genome shotgun (WGS) entry which is preliminary data.</text>
</comment>
<proteinExistence type="predicted"/>
<gene>
    <name evidence="1" type="ORF">AVEN_218677_1</name>
</gene>
<accession>A0A4Y2B559</accession>
<evidence type="ECO:0000313" key="2">
    <source>
        <dbReference type="Proteomes" id="UP000499080"/>
    </source>
</evidence>
<name>A0A4Y2B559_ARAVE</name>
<protein>
    <submittedName>
        <fullName evidence="1">Uncharacterized protein</fullName>
    </submittedName>
</protein>
<sequence length="90" mass="9927">MKFAKLLDNDSGIQKAAEVFKNHHAVAREIGEGWSCTNVPEDIKNGPKLDDDVIISDGEAVEELLGEDANNDFEEVQFLQLTSPKDAKVQ</sequence>
<reference evidence="1 2" key="1">
    <citation type="journal article" date="2019" name="Sci. Rep.">
        <title>Orb-weaving spider Araneus ventricosus genome elucidates the spidroin gene catalogue.</title>
        <authorList>
            <person name="Kono N."/>
            <person name="Nakamura H."/>
            <person name="Ohtoshi R."/>
            <person name="Moran D.A.P."/>
            <person name="Shinohara A."/>
            <person name="Yoshida Y."/>
            <person name="Fujiwara M."/>
            <person name="Mori M."/>
            <person name="Tomita M."/>
            <person name="Arakawa K."/>
        </authorList>
    </citation>
    <scope>NUCLEOTIDE SEQUENCE [LARGE SCALE GENOMIC DNA]</scope>
</reference>
<dbReference type="EMBL" id="BGPR01000051">
    <property type="protein sequence ID" value="GBL86937.1"/>
    <property type="molecule type" value="Genomic_DNA"/>
</dbReference>
<organism evidence="1 2">
    <name type="scientific">Araneus ventricosus</name>
    <name type="common">Orbweaver spider</name>
    <name type="synonym">Epeira ventricosa</name>
    <dbReference type="NCBI Taxonomy" id="182803"/>
    <lineage>
        <taxon>Eukaryota</taxon>
        <taxon>Metazoa</taxon>
        <taxon>Ecdysozoa</taxon>
        <taxon>Arthropoda</taxon>
        <taxon>Chelicerata</taxon>
        <taxon>Arachnida</taxon>
        <taxon>Araneae</taxon>
        <taxon>Araneomorphae</taxon>
        <taxon>Entelegynae</taxon>
        <taxon>Araneoidea</taxon>
        <taxon>Araneidae</taxon>
        <taxon>Araneus</taxon>
    </lineage>
</organism>
<keyword evidence="2" id="KW-1185">Reference proteome</keyword>
<evidence type="ECO:0000313" key="1">
    <source>
        <dbReference type="EMBL" id="GBL86937.1"/>
    </source>
</evidence>
<dbReference type="AlphaFoldDB" id="A0A4Y2B559"/>
<dbReference type="Proteomes" id="UP000499080">
    <property type="component" value="Unassembled WGS sequence"/>
</dbReference>